<protein>
    <recommendedName>
        <fullName evidence="5">Leucine-rich repeat-containing protein 61</fullName>
    </recommendedName>
</protein>
<keyword evidence="4" id="KW-1185">Reference proteome</keyword>
<organism evidence="3 4">
    <name type="scientific">Strongylocentrotus purpuratus</name>
    <name type="common">Purple sea urchin</name>
    <dbReference type="NCBI Taxonomy" id="7668"/>
    <lineage>
        <taxon>Eukaryota</taxon>
        <taxon>Metazoa</taxon>
        <taxon>Echinodermata</taxon>
        <taxon>Eleutherozoa</taxon>
        <taxon>Echinozoa</taxon>
        <taxon>Echinoidea</taxon>
        <taxon>Euechinoidea</taxon>
        <taxon>Echinacea</taxon>
        <taxon>Camarodonta</taxon>
        <taxon>Echinidea</taxon>
        <taxon>Strongylocentrotidae</taxon>
        <taxon>Strongylocentrotus</taxon>
    </lineage>
</organism>
<reference evidence="3" key="2">
    <citation type="submission" date="2021-01" db="UniProtKB">
        <authorList>
            <consortium name="EnsemblMetazoa"/>
        </authorList>
    </citation>
    <scope>IDENTIFICATION</scope>
</reference>
<dbReference type="InParanoid" id="A0A7M7N9T0"/>
<dbReference type="Pfam" id="PF14580">
    <property type="entry name" value="LRR_9"/>
    <property type="match status" value="1"/>
</dbReference>
<dbReference type="InterPro" id="IPR032675">
    <property type="entry name" value="LRR_dom_sf"/>
</dbReference>
<dbReference type="OrthoDB" id="433501at2759"/>
<dbReference type="RefSeq" id="XP_030833148.1">
    <property type="nucleotide sequence ID" value="XM_030977288.1"/>
</dbReference>
<dbReference type="Gene3D" id="3.80.10.10">
    <property type="entry name" value="Ribonuclease Inhibitor"/>
    <property type="match status" value="1"/>
</dbReference>
<evidence type="ECO:0008006" key="5">
    <source>
        <dbReference type="Google" id="ProtNLM"/>
    </source>
</evidence>
<dbReference type="OMA" id="YWESWPT"/>
<dbReference type="PANTHER" id="PTHR18849:SF8">
    <property type="entry name" value="LEUCINE-RICH REPEAT-CONTAINING PROTEIN 61"/>
    <property type="match status" value="1"/>
</dbReference>
<dbReference type="Proteomes" id="UP000007110">
    <property type="component" value="Unassembled WGS sequence"/>
</dbReference>
<dbReference type="KEGG" id="spu:756833"/>
<evidence type="ECO:0000256" key="1">
    <source>
        <dbReference type="ARBA" id="ARBA00022614"/>
    </source>
</evidence>
<sequence>MADGAGDKNEEKTKDNSLHGTCITPQLLKIQSGEFEMDSIFSLNLRHQDIDDLGPIGSCSCLQRLDISRNDLTSLKALSPLKQLVFLNVAANRISSLEPLTELESLRSLNAAGNLIASFESIYALANLQNLEDMRFQDPLQDWTNPICNGATYRSTIMSHFCHLKVLDGERLCGKGSEVFTTLRQLDREIAKSNDRSGDHVTQKSSGSWVDKGFWDTGTVQKKEMDDTEKQIREMLLDCRTLSNAALHKIQQT</sequence>
<name>A0A7M7N9T0_STRPU</name>
<evidence type="ECO:0000256" key="2">
    <source>
        <dbReference type="ARBA" id="ARBA00022737"/>
    </source>
</evidence>
<dbReference type="InterPro" id="IPR001611">
    <property type="entry name" value="Leu-rich_rpt"/>
</dbReference>
<evidence type="ECO:0000313" key="4">
    <source>
        <dbReference type="Proteomes" id="UP000007110"/>
    </source>
</evidence>
<keyword evidence="1" id="KW-0433">Leucine-rich repeat</keyword>
<accession>A0A7M7N9T0</accession>
<dbReference type="GO" id="GO:0005737">
    <property type="term" value="C:cytoplasm"/>
    <property type="evidence" value="ECO:0000318"/>
    <property type="project" value="GO_Central"/>
</dbReference>
<evidence type="ECO:0000313" key="3">
    <source>
        <dbReference type="EnsemblMetazoa" id="XP_030833148"/>
    </source>
</evidence>
<proteinExistence type="predicted"/>
<keyword evidence="2" id="KW-0677">Repeat</keyword>
<dbReference type="SUPFAM" id="SSF52058">
    <property type="entry name" value="L domain-like"/>
    <property type="match status" value="1"/>
</dbReference>
<dbReference type="GO" id="GO:0036158">
    <property type="term" value="P:outer dynein arm assembly"/>
    <property type="evidence" value="ECO:0000318"/>
    <property type="project" value="GO_Central"/>
</dbReference>
<dbReference type="AlphaFoldDB" id="A0A7M7N9T0"/>
<dbReference type="CTD" id="65999"/>
<dbReference type="EnsemblMetazoa" id="XM_030977288">
    <property type="protein sequence ID" value="XP_030833148"/>
    <property type="gene ID" value="LOC756833"/>
</dbReference>
<dbReference type="PANTHER" id="PTHR18849">
    <property type="entry name" value="LEUCINE RICH REPEAT PROTEIN"/>
    <property type="match status" value="1"/>
</dbReference>
<dbReference type="GeneID" id="756833"/>
<dbReference type="PROSITE" id="PS51450">
    <property type="entry name" value="LRR"/>
    <property type="match status" value="2"/>
</dbReference>
<reference evidence="4" key="1">
    <citation type="submission" date="2015-02" db="EMBL/GenBank/DDBJ databases">
        <title>Genome sequencing for Strongylocentrotus purpuratus.</title>
        <authorList>
            <person name="Murali S."/>
            <person name="Liu Y."/>
            <person name="Vee V."/>
            <person name="English A."/>
            <person name="Wang M."/>
            <person name="Skinner E."/>
            <person name="Han Y."/>
            <person name="Muzny D.M."/>
            <person name="Worley K.C."/>
            <person name="Gibbs R.A."/>
        </authorList>
    </citation>
    <scope>NUCLEOTIDE SEQUENCE</scope>
</reference>